<dbReference type="PANTHER" id="PTHR33233:SF14">
    <property type="entry name" value="ENDONUCLEASE_EXONUCLEASE_PHOSPHATASE"/>
    <property type="match status" value="1"/>
</dbReference>
<evidence type="ECO:0000313" key="3">
    <source>
        <dbReference type="Proteomes" id="UP001153076"/>
    </source>
</evidence>
<name>A0A9Q1GK90_9CARY</name>
<protein>
    <recommendedName>
        <fullName evidence="1">DUF4283 domain-containing protein</fullName>
    </recommendedName>
</protein>
<dbReference type="InterPro" id="IPR025558">
    <property type="entry name" value="DUF4283"/>
</dbReference>
<comment type="caution">
    <text evidence="2">The sequence shown here is derived from an EMBL/GenBank/DDBJ whole genome shotgun (WGS) entry which is preliminary data.</text>
</comment>
<dbReference type="PANTHER" id="PTHR33233">
    <property type="entry name" value="ENDONUCLEASE/EXONUCLEASE/PHOSPHATASE"/>
    <property type="match status" value="1"/>
</dbReference>
<dbReference type="AlphaFoldDB" id="A0A9Q1GK90"/>
<gene>
    <name evidence="2" type="ORF">Cgig2_002710</name>
</gene>
<feature type="domain" description="DUF4283" evidence="1">
    <location>
        <begin position="32"/>
        <end position="113"/>
    </location>
</feature>
<evidence type="ECO:0000313" key="2">
    <source>
        <dbReference type="EMBL" id="KAJ8420630.1"/>
    </source>
</evidence>
<proteinExistence type="predicted"/>
<evidence type="ECO:0000259" key="1">
    <source>
        <dbReference type="Pfam" id="PF14111"/>
    </source>
</evidence>
<keyword evidence="3" id="KW-1185">Reference proteome</keyword>
<accession>A0A9Q1GK90</accession>
<sequence>MDEGQIQEISNAIVHATIEQEEVSHDVNPEIEYWKSVVLCSVLGPNPPLEVIEGFIRRIWKAFDIDKICMVRKGVFLLRFNNFNDQLTVVKRGVFFFDMKPFLVKPWNEEMDINTEAITSLPISARFLDLDIKYWCLESLSKIDSILGIPIKTDKYTKEKTMLKYARLLIEC</sequence>
<dbReference type="Pfam" id="PF14111">
    <property type="entry name" value="DUF4283"/>
    <property type="match status" value="1"/>
</dbReference>
<dbReference type="EMBL" id="JAKOGI010003279">
    <property type="protein sequence ID" value="KAJ8420630.1"/>
    <property type="molecule type" value="Genomic_DNA"/>
</dbReference>
<dbReference type="OrthoDB" id="998627at2759"/>
<dbReference type="Proteomes" id="UP001153076">
    <property type="component" value="Unassembled WGS sequence"/>
</dbReference>
<reference evidence="2" key="1">
    <citation type="submission" date="2022-04" db="EMBL/GenBank/DDBJ databases">
        <title>Carnegiea gigantea Genome sequencing and assembly v2.</title>
        <authorList>
            <person name="Copetti D."/>
            <person name="Sanderson M.J."/>
            <person name="Burquez A."/>
            <person name="Wojciechowski M.F."/>
        </authorList>
    </citation>
    <scope>NUCLEOTIDE SEQUENCE</scope>
    <source>
        <strain evidence="2">SGP5-SGP5p</strain>
        <tissue evidence="2">Aerial part</tissue>
    </source>
</reference>
<organism evidence="2 3">
    <name type="scientific">Carnegiea gigantea</name>
    <dbReference type="NCBI Taxonomy" id="171969"/>
    <lineage>
        <taxon>Eukaryota</taxon>
        <taxon>Viridiplantae</taxon>
        <taxon>Streptophyta</taxon>
        <taxon>Embryophyta</taxon>
        <taxon>Tracheophyta</taxon>
        <taxon>Spermatophyta</taxon>
        <taxon>Magnoliopsida</taxon>
        <taxon>eudicotyledons</taxon>
        <taxon>Gunneridae</taxon>
        <taxon>Pentapetalae</taxon>
        <taxon>Caryophyllales</taxon>
        <taxon>Cactineae</taxon>
        <taxon>Cactaceae</taxon>
        <taxon>Cactoideae</taxon>
        <taxon>Echinocereeae</taxon>
        <taxon>Carnegiea</taxon>
    </lineage>
</organism>